<name>A0ABS3ABD2_9VIBR</name>
<organism evidence="1 2">
    <name type="scientific">Vibrio neptunius</name>
    <dbReference type="NCBI Taxonomy" id="170651"/>
    <lineage>
        <taxon>Bacteria</taxon>
        <taxon>Pseudomonadati</taxon>
        <taxon>Pseudomonadota</taxon>
        <taxon>Gammaproteobacteria</taxon>
        <taxon>Vibrionales</taxon>
        <taxon>Vibrionaceae</taxon>
        <taxon>Vibrio</taxon>
    </lineage>
</organism>
<keyword evidence="2" id="KW-1185">Reference proteome</keyword>
<proteinExistence type="predicted"/>
<dbReference type="Proteomes" id="UP000779070">
    <property type="component" value="Unassembled WGS sequence"/>
</dbReference>
<dbReference type="EMBL" id="JAFHLB010000054">
    <property type="protein sequence ID" value="MBN3580537.1"/>
    <property type="molecule type" value="Genomic_DNA"/>
</dbReference>
<sequence>MMDIIDILRLRKEHVNRLSNTSGSKGEDLAIQKNQQWFERPKAKELNNLLTLLSESGINIKRTSFDAIELPVGVSIDFSCLNSIRAALPLMTFIEIKTTNKESVKEDFTGYFFAFTEGELHAAEQLGERHKVALVNKRTDNIVMSSIPELLARAKSMNWQVSVQL</sequence>
<evidence type="ECO:0000313" key="2">
    <source>
        <dbReference type="Proteomes" id="UP000779070"/>
    </source>
</evidence>
<accession>A0ABS3ABD2</accession>
<evidence type="ECO:0000313" key="1">
    <source>
        <dbReference type="EMBL" id="MBN3580537.1"/>
    </source>
</evidence>
<gene>
    <name evidence="1" type="ORF">JYA62_23250</name>
</gene>
<dbReference type="RefSeq" id="WP_206372200.1">
    <property type="nucleotide sequence ID" value="NZ_CAWPTM010000128.1"/>
</dbReference>
<reference evidence="1 2" key="1">
    <citation type="submission" date="2021-02" db="EMBL/GenBank/DDBJ databases">
        <title>Draft Genome Sequences of 5 Vibrio neptunius Strains Isolated From of Bivalve Hatcheries.</title>
        <authorList>
            <person name="Galvis F."/>
            <person name="Barja J.L."/>
            <person name="Lemos M.L."/>
            <person name="Balado M."/>
        </authorList>
    </citation>
    <scope>NUCLEOTIDE SEQUENCE [LARGE SCALE GENOMIC DNA]</scope>
    <source>
        <strain evidence="1 2">PP-145.98</strain>
    </source>
</reference>
<comment type="caution">
    <text evidence="1">The sequence shown here is derived from an EMBL/GenBank/DDBJ whole genome shotgun (WGS) entry which is preliminary data.</text>
</comment>
<protein>
    <submittedName>
        <fullName evidence="1">Uncharacterized protein</fullName>
    </submittedName>
</protein>